<feature type="region of interest" description="Disordered" evidence="1">
    <location>
        <begin position="65"/>
        <end position="95"/>
    </location>
</feature>
<dbReference type="PROSITE" id="PS50092">
    <property type="entry name" value="TSP1"/>
    <property type="match status" value="1"/>
</dbReference>
<evidence type="ECO:0000313" key="3">
    <source>
        <dbReference type="WBParaSite" id="Pan_g20560.t1"/>
    </source>
</evidence>
<dbReference type="AlphaFoldDB" id="A0A7E4VHQ7"/>
<feature type="compositionally biased region" description="Low complexity" evidence="1">
    <location>
        <begin position="67"/>
        <end position="85"/>
    </location>
</feature>
<reference evidence="3" key="2">
    <citation type="submission" date="2020-10" db="UniProtKB">
        <authorList>
            <consortium name="WormBaseParasite"/>
        </authorList>
    </citation>
    <scope>IDENTIFICATION</scope>
</reference>
<dbReference type="Proteomes" id="UP000492821">
    <property type="component" value="Unassembled WGS sequence"/>
</dbReference>
<sequence length="300" mass="33569">MWSEWSDCSNSLTRTRRRNCTDCDKREEQAPCVNSAKFKQEFPSISHQLESDLVAVPRKIANDFDSAQKSVSKSKAASKPAEEQSLFGEHDYESQGEVSYFGPPHKVDHRLEMAIAESMETQNNEAFPDITKMSRIGAQNDRQIKITAVKQPSKAPETYANDEEDAVIKDFENEHRKSAFFDKNSLRSSATFEEPEKKPMGEGVGVVEFHASGEHQRDLPVKPASVMRQSLGIPMAPKEDKKIVKKAECDPTIDCCPLVDMAARSARGCTVGYRLNKNKQQEGCVPEACRHKGAGVFRLL</sequence>
<feature type="compositionally biased region" description="Polar residues" evidence="1">
    <location>
        <begin position="1"/>
        <end position="12"/>
    </location>
</feature>
<proteinExistence type="predicted"/>
<feature type="region of interest" description="Disordered" evidence="1">
    <location>
        <begin position="1"/>
        <end position="26"/>
    </location>
</feature>
<dbReference type="WBParaSite" id="Pan_g20560.t1">
    <property type="protein sequence ID" value="Pan_g20560.t1"/>
    <property type="gene ID" value="Pan_g20560"/>
</dbReference>
<evidence type="ECO:0000256" key="1">
    <source>
        <dbReference type="SAM" id="MobiDB-lite"/>
    </source>
</evidence>
<dbReference type="InterPro" id="IPR000884">
    <property type="entry name" value="TSP1_rpt"/>
</dbReference>
<name>A0A7E4VHQ7_PANRE</name>
<evidence type="ECO:0000313" key="2">
    <source>
        <dbReference type="Proteomes" id="UP000492821"/>
    </source>
</evidence>
<keyword evidence="2" id="KW-1185">Reference proteome</keyword>
<reference evidence="2" key="1">
    <citation type="journal article" date="2013" name="Genetics">
        <title>The draft genome and transcriptome of Panagrellus redivivus are shaped by the harsh demands of a free-living lifestyle.</title>
        <authorList>
            <person name="Srinivasan J."/>
            <person name="Dillman A.R."/>
            <person name="Macchietto M.G."/>
            <person name="Heikkinen L."/>
            <person name="Lakso M."/>
            <person name="Fracchia K.M."/>
            <person name="Antoshechkin I."/>
            <person name="Mortazavi A."/>
            <person name="Wong G."/>
            <person name="Sternberg P.W."/>
        </authorList>
    </citation>
    <scope>NUCLEOTIDE SEQUENCE [LARGE SCALE GENOMIC DNA]</scope>
    <source>
        <strain evidence="2">MT8872</strain>
    </source>
</reference>
<organism evidence="2 3">
    <name type="scientific">Panagrellus redivivus</name>
    <name type="common">Microworm</name>
    <dbReference type="NCBI Taxonomy" id="6233"/>
    <lineage>
        <taxon>Eukaryota</taxon>
        <taxon>Metazoa</taxon>
        <taxon>Ecdysozoa</taxon>
        <taxon>Nematoda</taxon>
        <taxon>Chromadorea</taxon>
        <taxon>Rhabditida</taxon>
        <taxon>Tylenchina</taxon>
        <taxon>Panagrolaimomorpha</taxon>
        <taxon>Panagrolaimoidea</taxon>
        <taxon>Panagrolaimidae</taxon>
        <taxon>Panagrellus</taxon>
    </lineage>
</organism>
<protein>
    <submittedName>
        <fullName evidence="3">ShKT domain-containing protein</fullName>
    </submittedName>
</protein>
<accession>A0A7E4VHQ7</accession>